<dbReference type="PANTHER" id="PTHR38011:SF11">
    <property type="entry name" value="2,5-DIAMINO-6-RIBOSYLAMINO-4(3H)-PYRIMIDINONE 5'-PHOSPHATE REDUCTASE"/>
    <property type="match status" value="1"/>
</dbReference>
<dbReference type="GO" id="GO:0008703">
    <property type="term" value="F:5-amino-6-(5-phosphoribosylamino)uracil reductase activity"/>
    <property type="evidence" value="ECO:0007669"/>
    <property type="project" value="InterPro"/>
</dbReference>
<evidence type="ECO:0000313" key="2">
    <source>
        <dbReference type="EMBL" id="MQX15111.1"/>
    </source>
</evidence>
<keyword evidence="3" id="KW-1185">Reference proteome</keyword>
<dbReference type="PANTHER" id="PTHR38011">
    <property type="entry name" value="DIHYDROFOLATE REDUCTASE FAMILY PROTEIN (AFU_ORTHOLOGUE AFUA_8G06820)"/>
    <property type="match status" value="1"/>
</dbReference>
<dbReference type="RefSeq" id="WP_153438617.1">
    <property type="nucleotide sequence ID" value="NZ_JACIGA010000001.1"/>
</dbReference>
<dbReference type="Pfam" id="PF01872">
    <property type="entry name" value="RibD_C"/>
    <property type="match status" value="1"/>
</dbReference>
<evidence type="ECO:0000259" key="1">
    <source>
        <dbReference type="Pfam" id="PF01872"/>
    </source>
</evidence>
<dbReference type="OrthoDB" id="7949219at2"/>
<dbReference type="Proteomes" id="UP000439983">
    <property type="component" value="Unassembled WGS sequence"/>
</dbReference>
<dbReference type="InterPro" id="IPR050765">
    <property type="entry name" value="Riboflavin_Biosynth_HTPR"/>
</dbReference>
<name>A0A6N7LB85_SINTE</name>
<feature type="domain" description="Bacterial bifunctional deaminase-reductase C-terminal" evidence="1">
    <location>
        <begin position="4"/>
        <end position="174"/>
    </location>
</feature>
<dbReference type="InterPro" id="IPR002734">
    <property type="entry name" value="RibDG_C"/>
</dbReference>
<organism evidence="2 3">
    <name type="scientific">Sinorhizobium terangae</name>
    <dbReference type="NCBI Taxonomy" id="110322"/>
    <lineage>
        <taxon>Bacteria</taxon>
        <taxon>Pseudomonadati</taxon>
        <taxon>Pseudomonadota</taxon>
        <taxon>Alphaproteobacteria</taxon>
        <taxon>Hyphomicrobiales</taxon>
        <taxon>Rhizobiaceae</taxon>
        <taxon>Sinorhizobium/Ensifer group</taxon>
        <taxon>Sinorhizobium</taxon>
    </lineage>
</organism>
<dbReference type="InterPro" id="IPR024072">
    <property type="entry name" value="DHFR-like_dom_sf"/>
</dbReference>
<proteinExistence type="predicted"/>
<accession>A0A6N7LB85</accession>
<comment type="caution">
    <text evidence="2">The sequence shown here is derived from an EMBL/GenBank/DDBJ whole genome shotgun (WGS) entry which is preliminary data.</text>
</comment>
<dbReference type="AlphaFoldDB" id="A0A6N7LB85"/>
<sequence>MGKVVVWNLVTLDGCFEGTKKWDLDFHNRAWGPELEAISLEFGDKAQALVFGRVTYEGMAAYWPTAEGEGRVKTYMNALPKIVASRTMEKADWNNSRVVRDVAAELRRLKGESEKNLYIFGSADLVASLLPENVIDEIMLCLVPVQLGEGTPFFKKAAAAKPFSLLEARPLSNGSVILRYAPEAA</sequence>
<dbReference type="GO" id="GO:0009231">
    <property type="term" value="P:riboflavin biosynthetic process"/>
    <property type="evidence" value="ECO:0007669"/>
    <property type="project" value="InterPro"/>
</dbReference>
<evidence type="ECO:0000313" key="3">
    <source>
        <dbReference type="Proteomes" id="UP000439983"/>
    </source>
</evidence>
<dbReference type="EMBL" id="WITC01000036">
    <property type="protein sequence ID" value="MQX15111.1"/>
    <property type="molecule type" value="Genomic_DNA"/>
</dbReference>
<protein>
    <submittedName>
        <fullName evidence="2">Dihydrofolate reductase</fullName>
    </submittedName>
</protein>
<reference evidence="2 3" key="1">
    <citation type="journal article" date="2013" name="Genome Biol.">
        <title>Comparative genomics of the core and accessory genomes of 48 Sinorhizobium strains comprising five genospecies.</title>
        <authorList>
            <person name="Sugawara M."/>
            <person name="Epstein B."/>
            <person name="Badgley B.D."/>
            <person name="Unno T."/>
            <person name="Xu L."/>
            <person name="Reese J."/>
            <person name="Gyaneshwar P."/>
            <person name="Denny R."/>
            <person name="Mudge J."/>
            <person name="Bharti A.K."/>
            <person name="Farmer A.D."/>
            <person name="May G.D."/>
            <person name="Woodward J.E."/>
            <person name="Medigue C."/>
            <person name="Vallenet D."/>
            <person name="Lajus A."/>
            <person name="Rouy Z."/>
            <person name="Martinez-Vaz B."/>
            <person name="Tiffin P."/>
            <person name="Young N.D."/>
            <person name="Sadowsky M.J."/>
        </authorList>
    </citation>
    <scope>NUCLEOTIDE SEQUENCE [LARGE SCALE GENOMIC DNA]</scope>
    <source>
        <strain evidence="2 3">USDA4894</strain>
    </source>
</reference>
<gene>
    <name evidence="2" type="ORF">GHK62_10150</name>
</gene>
<dbReference type="Gene3D" id="3.40.430.10">
    <property type="entry name" value="Dihydrofolate Reductase, subunit A"/>
    <property type="match status" value="1"/>
</dbReference>
<dbReference type="SUPFAM" id="SSF53597">
    <property type="entry name" value="Dihydrofolate reductase-like"/>
    <property type="match status" value="1"/>
</dbReference>